<dbReference type="AlphaFoldDB" id="A0A2I1GH75"/>
<evidence type="ECO:0000313" key="2">
    <source>
        <dbReference type="EMBL" id="PKY45985.1"/>
    </source>
</evidence>
<reference evidence="2 3" key="1">
    <citation type="submission" date="2015-10" db="EMBL/GenBank/DDBJ databases">
        <title>Genome analyses suggest a sexual origin of heterokaryosis in a supposedly ancient asexual fungus.</title>
        <authorList>
            <person name="Ropars J."/>
            <person name="Sedzielewska K."/>
            <person name="Noel J."/>
            <person name="Charron P."/>
            <person name="Farinelli L."/>
            <person name="Marton T."/>
            <person name="Kruger M."/>
            <person name="Pelin A."/>
            <person name="Brachmann A."/>
            <person name="Corradi N."/>
        </authorList>
    </citation>
    <scope>NUCLEOTIDE SEQUENCE [LARGE SCALE GENOMIC DNA]</scope>
    <source>
        <strain evidence="2 3">A4</strain>
    </source>
</reference>
<accession>A0A2I1GH75</accession>
<proteinExistence type="predicted"/>
<protein>
    <submittedName>
        <fullName evidence="2">Uncharacterized protein</fullName>
    </submittedName>
</protein>
<feature type="compositionally biased region" description="Polar residues" evidence="1">
    <location>
        <begin position="8"/>
        <end position="22"/>
    </location>
</feature>
<comment type="caution">
    <text evidence="2">The sequence shown here is derived from an EMBL/GenBank/DDBJ whole genome shotgun (WGS) entry which is preliminary data.</text>
</comment>
<feature type="region of interest" description="Disordered" evidence="1">
    <location>
        <begin position="42"/>
        <end position="78"/>
    </location>
</feature>
<name>A0A2I1GH75_9GLOM</name>
<gene>
    <name evidence="2" type="ORF">RhiirA4_401898</name>
</gene>
<dbReference type="EMBL" id="LLXI01000425">
    <property type="protein sequence ID" value="PKY45985.1"/>
    <property type="molecule type" value="Genomic_DNA"/>
</dbReference>
<dbReference type="VEuPathDB" id="FungiDB:FUN_005059"/>
<sequence>MARRGSKDITSAYHTRQSSYEHSSPDSDDAISVISTTSECEKRALMSHHTHTRSETSTRDNVFDRLSKNQTRSSSTKVNMVVPLVPPMSHQRISDMKKH</sequence>
<feature type="compositionally biased region" description="Polar residues" evidence="1">
    <location>
        <begin position="68"/>
        <end position="78"/>
    </location>
</feature>
<feature type="compositionally biased region" description="Basic and acidic residues" evidence="1">
    <location>
        <begin position="52"/>
        <end position="67"/>
    </location>
</feature>
<evidence type="ECO:0000256" key="1">
    <source>
        <dbReference type="SAM" id="MobiDB-lite"/>
    </source>
</evidence>
<dbReference type="VEuPathDB" id="FungiDB:RhiirA1_426824"/>
<evidence type="ECO:0000313" key="3">
    <source>
        <dbReference type="Proteomes" id="UP000234323"/>
    </source>
</evidence>
<organism evidence="2 3">
    <name type="scientific">Rhizophagus irregularis</name>
    <dbReference type="NCBI Taxonomy" id="588596"/>
    <lineage>
        <taxon>Eukaryota</taxon>
        <taxon>Fungi</taxon>
        <taxon>Fungi incertae sedis</taxon>
        <taxon>Mucoromycota</taxon>
        <taxon>Glomeromycotina</taxon>
        <taxon>Glomeromycetes</taxon>
        <taxon>Glomerales</taxon>
        <taxon>Glomeraceae</taxon>
        <taxon>Rhizophagus</taxon>
    </lineage>
</organism>
<dbReference type="Proteomes" id="UP000234323">
    <property type="component" value="Unassembled WGS sequence"/>
</dbReference>
<feature type="region of interest" description="Disordered" evidence="1">
    <location>
        <begin position="1"/>
        <end position="30"/>
    </location>
</feature>
<keyword evidence="3" id="KW-1185">Reference proteome</keyword>